<dbReference type="SUPFAM" id="SSF52540">
    <property type="entry name" value="P-loop containing nucleoside triphosphate hydrolases"/>
    <property type="match status" value="1"/>
</dbReference>
<keyword evidence="4 11" id="KW-0378">Hydrolase</keyword>
<evidence type="ECO:0000256" key="9">
    <source>
        <dbReference type="ARBA" id="ARBA00023204"/>
    </source>
</evidence>
<dbReference type="RefSeq" id="WP_272179605.1">
    <property type="nucleotide sequence ID" value="NZ_JAQOMS010000002.1"/>
</dbReference>
<evidence type="ECO:0000256" key="5">
    <source>
        <dbReference type="ARBA" id="ARBA00022806"/>
    </source>
</evidence>
<dbReference type="SUPFAM" id="SSF52980">
    <property type="entry name" value="Restriction endonuclease-like"/>
    <property type="match status" value="1"/>
</dbReference>
<keyword evidence="3" id="KW-0227">DNA damage</keyword>
<dbReference type="GO" id="GO:0008854">
    <property type="term" value="F:exodeoxyribonuclease V activity"/>
    <property type="evidence" value="ECO:0007669"/>
    <property type="project" value="UniProtKB-EC"/>
</dbReference>
<dbReference type="Proteomes" id="UP001528411">
    <property type="component" value="Unassembled WGS sequence"/>
</dbReference>
<evidence type="ECO:0000313" key="11">
    <source>
        <dbReference type="EMBL" id="MDC2887826.1"/>
    </source>
</evidence>
<evidence type="ECO:0000256" key="2">
    <source>
        <dbReference type="ARBA" id="ARBA00022741"/>
    </source>
</evidence>
<keyword evidence="8" id="KW-0238">DNA-binding</keyword>
<evidence type="ECO:0000313" key="12">
    <source>
        <dbReference type="Proteomes" id="UP001528411"/>
    </source>
</evidence>
<proteinExistence type="predicted"/>
<dbReference type="Gene3D" id="3.40.50.300">
    <property type="entry name" value="P-loop containing nucleotide triphosphate hydrolases"/>
    <property type="match status" value="2"/>
</dbReference>
<reference evidence="11 12" key="1">
    <citation type="submission" date="2023-01" db="EMBL/GenBank/DDBJ databases">
        <title>Psychrosphaera sp. nov., isolated from marine algae.</title>
        <authorList>
            <person name="Bayburt H."/>
            <person name="Choi B.J."/>
            <person name="Kim J.M."/>
            <person name="Choi D.G."/>
            <person name="Jeon C.O."/>
        </authorList>
    </citation>
    <scope>NUCLEOTIDE SEQUENCE [LARGE SCALE GENOMIC DNA]</scope>
    <source>
        <strain evidence="11 12">G1-22</strain>
    </source>
</reference>
<keyword evidence="1" id="KW-0540">Nuclease</keyword>
<dbReference type="PANTHER" id="PTHR30591:SF1">
    <property type="entry name" value="RECBCD ENZYME SUBUNIT RECC"/>
    <property type="match status" value="1"/>
</dbReference>
<keyword evidence="12" id="KW-1185">Reference proteome</keyword>
<gene>
    <name evidence="11" type="ORF">PN838_01950</name>
</gene>
<comment type="caution">
    <text evidence="11">The sequence shown here is derived from an EMBL/GenBank/DDBJ whole genome shotgun (WGS) entry which is preliminary data.</text>
</comment>
<evidence type="ECO:0000256" key="4">
    <source>
        <dbReference type="ARBA" id="ARBA00022801"/>
    </source>
</evidence>
<evidence type="ECO:0000256" key="1">
    <source>
        <dbReference type="ARBA" id="ARBA00022722"/>
    </source>
</evidence>
<dbReference type="EC" id="3.1.11.5" evidence="11"/>
<keyword evidence="9" id="KW-0234">DNA repair</keyword>
<evidence type="ECO:0000256" key="3">
    <source>
        <dbReference type="ARBA" id="ARBA00022763"/>
    </source>
</evidence>
<sequence>MEYRDSQVPLTPQELNSEQGKLVWPQDDTSIQVHICHSRLRELEVLKDNLLHLLAENEGLLASDILVMMPDVNAYSPFIESVFGGLHQGAKYIPYTVADRSGHDLSPSLTAFVDMFLLPESRFTIIEILDLIEVPFMSRLFSFDQEDLNLIRRWVDGCQIKWGISGPHKTKWQMPNRDMNTWQSGLKRMLLGISVGEDALWHDIVSFSEIEGMQAKTLGKLIDFFQFVVTLQVELDAAKTPEQWHHYITELLAYSFDLDTLDEIEQNVLMAIRDVNDKLKDFSNTLRLDQKVSYKIIHRHFDTFLQEDGVTQRFLAGKLNFCSLMPMRSVPFKVVCVLGLNEGEYPRNVDPISFDLVSLCSPKKGDRSRKWDDRYLLLEALCSARDVFYLSYVGISLKNNEMVPPSVLLNEFKDYLCQSYLPTNKQQKLTDSFEYIHRLQPFDSEYYTQSTQSNLQNSYHKQWFDVAKAAHAENNGEELTSSPLTSDQSNLENWFQYSANANDSEINIDQFIEFCRNPIKAFYRQQLDVRYEFYTDTLTEVENFSHNGLTKYTMNLKFIEAALNQQLPSKTLMLQNGQFPSDEWGQRLYKNYSANNEKYTSGLHQVVEIEEGDNIQSTPLSIEYKPAFGNGNITLEADYHLLAGQNVQLRAGRIRTVDIISCWINHLVINASGFEIKSVVYGIEGTSPKWHGFLHLVKRTVHRC</sequence>
<dbReference type="PANTHER" id="PTHR30591">
    <property type="entry name" value="RECBCD ENZYME SUBUNIT RECC"/>
    <property type="match status" value="1"/>
</dbReference>
<dbReference type="EMBL" id="JAQOMS010000002">
    <property type="protein sequence ID" value="MDC2887826.1"/>
    <property type="molecule type" value="Genomic_DNA"/>
</dbReference>
<name>A0ABT5FB64_9GAMM</name>
<keyword evidence="7" id="KW-0067">ATP-binding</keyword>
<dbReference type="Pfam" id="PF17946">
    <property type="entry name" value="RecC_C"/>
    <property type="match status" value="1"/>
</dbReference>
<evidence type="ECO:0000256" key="7">
    <source>
        <dbReference type="ARBA" id="ARBA00022840"/>
    </source>
</evidence>
<evidence type="ECO:0000256" key="6">
    <source>
        <dbReference type="ARBA" id="ARBA00022839"/>
    </source>
</evidence>
<protein>
    <submittedName>
        <fullName evidence="11">Exodeoxyribonuclease V subunit gamma</fullName>
        <ecNumber evidence="11">3.1.11.5</ecNumber>
    </submittedName>
</protein>
<accession>A0ABT5FB64</accession>
<dbReference type="InterPro" id="IPR041500">
    <property type="entry name" value="RecC_C"/>
</dbReference>
<keyword evidence="6" id="KW-0269">Exonuclease</keyword>
<dbReference type="InterPro" id="IPR027417">
    <property type="entry name" value="P-loop_NTPase"/>
</dbReference>
<keyword evidence="5" id="KW-0347">Helicase</keyword>
<keyword evidence="2" id="KW-0547">Nucleotide-binding</keyword>
<dbReference type="InterPro" id="IPR011335">
    <property type="entry name" value="Restrct_endonuc-II-like"/>
</dbReference>
<feature type="domain" description="RecC C-terminal" evidence="10">
    <location>
        <begin position="504"/>
        <end position="676"/>
    </location>
</feature>
<evidence type="ECO:0000256" key="8">
    <source>
        <dbReference type="ARBA" id="ARBA00023125"/>
    </source>
</evidence>
<organism evidence="11 12">
    <name type="scientific">Psychrosphaera algicola</name>
    <dbReference type="NCBI Taxonomy" id="3023714"/>
    <lineage>
        <taxon>Bacteria</taxon>
        <taxon>Pseudomonadati</taxon>
        <taxon>Pseudomonadota</taxon>
        <taxon>Gammaproteobacteria</taxon>
        <taxon>Alteromonadales</taxon>
        <taxon>Pseudoalteromonadaceae</taxon>
        <taxon>Psychrosphaera</taxon>
    </lineage>
</organism>
<evidence type="ECO:0000259" key="10">
    <source>
        <dbReference type="Pfam" id="PF17946"/>
    </source>
</evidence>